<keyword evidence="12" id="KW-1278">Translocase</keyword>
<keyword evidence="6" id="KW-0813">Transport</keyword>
<feature type="transmembrane region" description="Helical" evidence="21">
    <location>
        <begin position="327"/>
        <end position="348"/>
    </location>
</feature>
<evidence type="ECO:0000256" key="4">
    <source>
        <dbReference type="ARBA" id="ARBA00011199"/>
    </source>
</evidence>
<evidence type="ECO:0000256" key="15">
    <source>
        <dbReference type="ARBA" id="ARBA00023078"/>
    </source>
</evidence>
<evidence type="ECO:0000256" key="3">
    <source>
        <dbReference type="ARBA" id="ARBA00008200"/>
    </source>
</evidence>
<feature type="transmembrane region" description="Helical" evidence="21">
    <location>
        <begin position="40"/>
        <end position="60"/>
    </location>
</feature>
<comment type="catalytic activity">
    <reaction evidence="20">
        <text>a plastoquinone + NADH + (n+1) H(+)(in) = a plastoquinol + NAD(+) + n H(+)(out)</text>
        <dbReference type="Rhea" id="RHEA:42608"/>
        <dbReference type="Rhea" id="RHEA-COMP:9561"/>
        <dbReference type="Rhea" id="RHEA-COMP:9562"/>
        <dbReference type="ChEBI" id="CHEBI:15378"/>
        <dbReference type="ChEBI" id="CHEBI:17757"/>
        <dbReference type="ChEBI" id="CHEBI:57540"/>
        <dbReference type="ChEBI" id="CHEBI:57945"/>
        <dbReference type="ChEBI" id="CHEBI:62192"/>
    </reaction>
</comment>
<evidence type="ECO:0000256" key="11">
    <source>
        <dbReference type="ARBA" id="ARBA00022957"/>
    </source>
</evidence>
<dbReference type="GO" id="GO:0008137">
    <property type="term" value="F:NADH dehydrogenase (ubiquinone) activity"/>
    <property type="evidence" value="ECO:0007669"/>
    <property type="project" value="InterPro"/>
</dbReference>
<evidence type="ECO:0000256" key="10">
    <source>
        <dbReference type="ARBA" id="ARBA00022857"/>
    </source>
</evidence>
<keyword evidence="9" id="KW-0874">Quinone</keyword>
<comment type="similarity">
    <text evidence="3">Belongs to the complex I subunit 5 family.</text>
</comment>
<evidence type="ECO:0000256" key="16">
    <source>
        <dbReference type="ARBA" id="ARBA00023136"/>
    </source>
</evidence>
<dbReference type="GO" id="GO:0003954">
    <property type="term" value="F:NADH dehydrogenase activity"/>
    <property type="evidence" value="ECO:0007669"/>
    <property type="project" value="TreeGrafter"/>
</dbReference>
<dbReference type="Pfam" id="PF00662">
    <property type="entry name" value="Proton_antipo_N"/>
    <property type="match status" value="1"/>
</dbReference>
<evidence type="ECO:0000256" key="14">
    <source>
        <dbReference type="ARBA" id="ARBA00023027"/>
    </source>
</evidence>
<dbReference type="PRINTS" id="PR01435">
    <property type="entry name" value="NPOXDRDTASE5"/>
</dbReference>
<evidence type="ECO:0000259" key="22">
    <source>
        <dbReference type="Pfam" id="PF00361"/>
    </source>
</evidence>
<dbReference type="PANTHER" id="PTHR42829">
    <property type="entry name" value="NADH-UBIQUINONE OXIDOREDUCTASE CHAIN 5"/>
    <property type="match status" value="1"/>
</dbReference>
<dbReference type="InterPro" id="IPR002128">
    <property type="entry name" value="NADH_UbQ_OxRdtase_chlpt_su5_C"/>
</dbReference>
<evidence type="ECO:0000256" key="7">
    <source>
        <dbReference type="ARBA" id="ARBA00022528"/>
    </source>
</evidence>
<comment type="function">
    <text evidence="1">NDH shuttles electrons from NAD(P)H:plastoquinone, via FMN and iron-sulfur (Fe-S) centers, to quinones in the photosynthetic chain and possibly in a chloroplast respiratory chain. The immediate electron acceptor for the enzyme in this species is believed to be plastoquinone. Couples the redox reaction to proton translocation, and thus conserves the redox energy in a proton gradient.</text>
</comment>
<keyword evidence="14" id="KW-0520">NAD</keyword>
<keyword evidence="25" id="KW-0934">Plastid</keyword>
<comment type="subunit">
    <text evidence="4">NDH is composed of at least 16 different subunits, 5 of which are encoded in the nucleus.</text>
</comment>
<dbReference type="Pfam" id="PF01010">
    <property type="entry name" value="Proton_antipo_C"/>
    <property type="match status" value="1"/>
</dbReference>
<keyword evidence="11" id="KW-0618">Plastoquinone</keyword>
<evidence type="ECO:0000256" key="1">
    <source>
        <dbReference type="ARBA" id="ARBA00004059"/>
    </source>
</evidence>
<feature type="transmembrane region" description="Helical" evidence="21">
    <location>
        <begin position="260"/>
        <end position="278"/>
    </location>
</feature>
<evidence type="ECO:0000256" key="21">
    <source>
        <dbReference type="SAM" id="Phobius"/>
    </source>
</evidence>
<dbReference type="EMBL" id="KJ920234">
    <property type="protein sequence ID" value="AIQ79917.1"/>
    <property type="molecule type" value="Genomic_DNA"/>
</dbReference>
<comment type="subcellular location">
    <subcellularLocation>
        <location evidence="2">Plastid</location>
        <location evidence="2">Chloroplast thylakoid membrane</location>
        <topology evidence="2">Multi-pass membrane protein</topology>
    </subcellularLocation>
</comment>
<evidence type="ECO:0000256" key="13">
    <source>
        <dbReference type="ARBA" id="ARBA00022989"/>
    </source>
</evidence>
<proteinExistence type="inferred from homology"/>
<evidence type="ECO:0000256" key="18">
    <source>
        <dbReference type="ARBA" id="ARBA00031649"/>
    </source>
</evidence>
<organism evidence="25">
    <name type="scientific">Micraira sp. JLC-2014</name>
    <dbReference type="NCBI Taxonomy" id="1547848"/>
    <lineage>
        <taxon>Eukaryota</taxon>
        <taxon>Viridiplantae</taxon>
        <taxon>Streptophyta</taxon>
        <taxon>Embryophyta</taxon>
        <taxon>Tracheophyta</taxon>
        <taxon>Spermatophyta</taxon>
        <taxon>Magnoliopsida</taxon>
        <taxon>Liliopsida</taxon>
        <taxon>Poales</taxon>
        <taxon>Poaceae</taxon>
        <taxon>PACMAD clade</taxon>
        <taxon>Micrairoideae</taxon>
        <taxon>Micraireae</taxon>
        <taxon>Micraira</taxon>
    </lineage>
</organism>
<evidence type="ECO:0000259" key="24">
    <source>
        <dbReference type="Pfam" id="PF01010"/>
    </source>
</evidence>
<dbReference type="AlphaFoldDB" id="A0A089N559"/>
<dbReference type="GO" id="GO:0048038">
    <property type="term" value="F:quinone binding"/>
    <property type="evidence" value="ECO:0007669"/>
    <property type="project" value="UniProtKB-KW"/>
</dbReference>
<feature type="transmembrane region" description="Helical" evidence="21">
    <location>
        <begin position="544"/>
        <end position="564"/>
    </location>
</feature>
<accession>A0A089N559</accession>
<keyword evidence="16 21" id="KW-0472">Membrane</keyword>
<comment type="catalytic activity">
    <reaction evidence="19">
        <text>a plastoquinone + NADPH + (n+1) H(+)(in) = a plastoquinol + NADP(+) + n H(+)(out)</text>
        <dbReference type="Rhea" id="RHEA:42612"/>
        <dbReference type="Rhea" id="RHEA-COMP:9561"/>
        <dbReference type="Rhea" id="RHEA-COMP:9562"/>
        <dbReference type="ChEBI" id="CHEBI:15378"/>
        <dbReference type="ChEBI" id="CHEBI:17757"/>
        <dbReference type="ChEBI" id="CHEBI:57783"/>
        <dbReference type="ChEBI" id="CHEBI:58349"/>
        <dbReference type="ChEBI" id="CHEBI:62192"/>
    </reaction>
</comment>
<evidence type="ECO:0000256" key="19">
    <source>
        <dbReference type="ARBA" id="ARBA00047726"/>
    </source>
</evidence>
<dbReference type="GO" id="GO:0042773">
    <property type="term" value="P:ATP synthesis coupled electron transport"/>
    <property type="evidence" value="ECO:0007669"/>
    <property type="project" value="InterPro"/>
</dbReference>
<reference evidence="25" key="1">
    <citation type="journal article" date="2015" name="BMC Plant Biol.">
        <title>Resolving deep relationships of PACMAD grasses: a phylogenomic approach.</title>
        <authorList>
            <person name="Cotton J.L."/>
            <person name="Wysocki W.P."/>
            <person name="Clark L.G."/>
            <person name="Kelchner S.A."/>
            <person name="Pires J.C."/>
            <person name="Edger P.P."/>
            <person name="Mayfield-Jones D."/>
            <person name="Duvall M.R."/>
        </authorList>
    </citation>
    <scope>NUCLEOTIDE SEQUENCE</scope>
</reference>
<evidence type="ECO:0000256" key="12">
    <source>
        <dbReference type="ARBA" id="ARBA00022967"/>
    </source>
</evidence>
<dbReference type="PANTHER" id="PTHR42829:SF2">
    <property type="entry name" value="NADH-UBIQUINONE OXIDOREDUCTASE CHAIN 5"/>
    <property type="match status" value="1"/>
</dbReference>
<evidence type="ECO:0000313" key="25">
    <source>
        <dbReference type="EMBL" id="AIQ79917.1"/>
    </source>
</evidence>
<feature type="transmembrane region" description="Helical" evidence="21">
    <location>
        <begin position="424"/>
        <end position="447"/>
    </location>
</feature>
<evidence type="ECO:0000256" key="20">
    <source>
        <dbReference type="ARBA" id="ARBA00048026"/>
    </source>
</evidence>
<dbReference type="Gene3D" id="1.20.5.2700">
    <property type="match status" value="1"/>
</dbReference>
<dbReference type="InterPro" id="IPR003945">
    <property type="entry name" value="NU5C-like"/>
</dbReference>
<sequence>MEHTYQYAWVIPLIPLPVIMSMGFGLFLIPTVTKNLRRIWAFPSVLLLSIAMVFSVHLSIQQINGSFIYQYLWSWTINNDFSLEFGYLIDPLTSIMLVLITTVGILVLIYSDDYMSHDEEYLRFFFFISFFNTCMLGLVTSSNLIQIYFFWELVGMCSYLLIGFWFTRPIAASACQKAFVTNRVGDFGLLLGILGFFWITGSLEFRDLFKIANNWIPNNEMNSLLTTLCAFFLFLGAVAKSAQFPLHIWLPDAMEGPTPISALIHAATMVAAGIFLLARLLPLFISLPLIMSFISLVGTITLFLGATLALAQRDIKRSLAYSTMSQLGYMMLALGIGSYQAALFHLITHAYSKALLFLGSGSVIHSMEPLVGYSPDKSQNMVLMGGLRKYVPITRTAFLWGTLSLCGIPPLACFWSKDEILSNSWLYSPFFGIIASFTAGLTAFYMFRIYLLTFDGYLRVHFQNYSSTKEGSLYSISLWGKSISKGVNRDFVLSTMKSGVSFFSQNISKIPGNARTRNRIGSFSTPFGAKKTFVYPHETGNTMLFPLLILLLFTLFIGFIGIHFDNGVIDNGISELAILSKWLTPSINFFQESSNSSINSYEFLTNAISSVSLAIFGLFIAYIFYGSAYYFFQNLNFLNSLVKGNPKKFFGDQVQKKIYSWSYNRGYIDVFYTKVFIVGIRGLAELTHFFDKGVIDGITNGVGFVGFCIGEEVKYVGGGRISSYLFFFLSYVSLFLFFFP</sequence>
<keyword evidence="10" id="KW-0521">NADP</keyword>
<protein>
    <recommendedName>
        <fullName evidence="5">NAD(P)H-quinone oxidoreductase subunit 5, chloroplastic</fullName>
    </recommendedName>
    <alternativeName>
        <fullName evidence="18">NAD(P)H dehydrogenase subunit 5</fullName>
    </alternativeName>
    <alternativeName>
        <fullName evidence="17">NADH-plastoquinone oxidoreductase subunit 5</fullName>
    </alternativeName>
</protein>
<dbReference type="NCBIfam" id="TIGR01974">
    <property type="entry name" value="NDH_I_L"/>
    <property type="match status" value="1"/>
</dbReference>
<feature type="domain" description="NADH:quinone oxidoreductase/Mrp antiporter transmembrane" evidence="22">
    <location>
        <begin position="141"/>
        <end position="442"/>
    </location>
</feature>
<name>A0A089N559_9POAL</name>
<geneLocation type="plastid" evidence="25"/>
<feature type="transmembrane region" description="Helical" evidence="21">
    <location>
        <begin position="393"/>
        <end position="412"/>
    </location>
</feature>
<dbReference type="InterPro" id="IPR018393">
    <property type="entry name" value="NADHpl_OxRdtase_5_subgr"/>
</dbReference>
<dbReference type="Pfam" id="PF00361">
    <property type="entry name" value="Proton_antipo_M"/>
    <property type="match status" value="1"/>
</dbReference>
<keyword evidence="15" id="KW-0793">Thylakoid</keyword>
<dbReference type="PRINTS" id="PR01434">
    <property type="entry name" value="NADHDHGNASE5"/>
</dbReference>
<feature type="transmembrane region" description="Helical" evidence="21">
    <location>
        <begin position="187"/>
        <end position="203"/>
    </location>
</feature>
<feature type="transmembrane region" description="Helical" evidence="21">
    <location>
        <begin position="721"/>
        <end position="739"/>
    </location>
</feature>
<evidence type="ECO:0000256" key="17">
    <source>
        <dbReference type="ARBA" id="ARBA00029876"/>
    </source>
</evidence>
<dbReference type="GO" id="GO:0015990">
    <property type="term" value="P:electron transport coupled proton transport"/>
    <property type="evidence" value="ECO:0007669"/>
    <property type="project" value="TreeGrafter"/>
</dbReference>
<feature type="domain" description="NADH:ubiquinone/plastoquinone oxidoreductase chloroplast chain 5 C-terminal" evidence="24">
    <location>
        <begin position="448"/>
        <end position="691"/>
    </location>
</feature>
<dbReference type="NCBIfam" id="NF005141">
    <property type="entry name" value="PRK06590.1"/>
    <property type="match status" value="1"/>
</dbReference>
<feature type="transmembrane region" description="Helical" evidence="21">
    <location>
        <begin position="85"/>
        <end position="109"/>
    </location>
</feature>
<evidence type="ECO:0000256" key="6">
    <source>
        <dbReference type="ARBA" id="ARBA00022448"/>
    </source>
</evidence>
<keyword evidence="13 21" id="KW-1133">Transmembrane helix</keyword>
<gene>
    <name evidence="25" type="primary">ndhF</name>
    <name evidence="25" type="ORF">Misp_g69</name>
</gene>
<evidence type="ECO:0000256" key="9">
    <source>
        <dbReference type="ARBA" id="ARBA00022719"/>
    </source>
</evidence>
<feature type="transmembrane region" description="Helical" evidence="21">
    <location>
        <begin position="603"/>
        <end position="625"/>
    </location>
</feature>
<feature type="transmembrane region" description="Helical" evidence="21">
    <location>
        <begin position="6"/>
        <end position="28"/>
    </location>
</feature>
<feature type="transmembrane region" description="Helical" evidence="21">
    <location>
        <begin position="145"/>
        <end position="166"/>
    </location>
</feature>
<evidence type="ECO:0000256" key="2">
    <source>
        <dbReference type="ARBA" id="ARBA00004454"/>
    </source>
</evidence>
<dbReference type="GO" id="GO:0009535">
    <property type="term" value="C:chloroplast thylakoid membrane"/>
    <property type="evidence" value="ECO:0007669"/>
    <property type="project" value="UniProtKB-SubCell"/>
</dbReference>
<feature type="transmembrane region" description="Helical" evidence="21">
    <location>
        <begin position="284"/>
        <end position="306"/>
    </location>
</feature>
<evidence type="ECO:0000256" key="8">
    <source>
        <dbReference type="ARBA" id="ARBA00022692"/>
    </source>
</evidence>
<feature type="transmembrane region" description="Helical" evidence="21">
    <location>
        <begin position="121"/>
        <end position="139"/>
    </location>
</feature>
<keyword evidence="8 21" id="KW-0812">Transmembrane</keyword>
<evidence type="ECO:0000256" key="5">
    <source>
        <dbReference type="ARBA" id="ARBA00018648"/>
    </source>
</evidence>
<dbReference type="InterPro" id="IPR001750">
    <property type="entry name" value="ND/Mrp_TM"/>
</dbReference>
<keyword evidence="7" id="KW-0150">Chloroplast</keyword>
<evidence type="ECO:0000259" key="23">
    <source>
        <dbReference type="Pfam" id="PF00662"/>
    </source>
</evidence>
<feature type="domain" description="NADH-Ubiquinone oxidoreductase (complex I) chain 5 N-terminal" evidence="23">
    <location>
        <begin position="75"/>
        <end position="125"/>
    </location>
</feature>
<dbReference type="InterPro" id="IPR001516">
    <property type="entry name" value="Proton_antipo_N"/>
</dbReference>